<dbReference type="OrthoDB" id="299997at2759"/>
<dbReference type="eggNOG" id="ENOG502QQID">
    <property type="taxonomic scope" value="Eukaryota"/>
</dbReference>
<dbReference type="InterPro" id="IPR038382">
    <property type="entry name" value="Ste5_C_sf"/>
</dbReference>
<dbReference type="GO" id="GO:0043409">
    <property type="term" value="P:negative regulation of MAPK cascade"/>
    <property type="evidence" value="ECO:0007669"/>
    <property type="project" value="EnsemblFungi"/>
</dbReference>
<dbReference type="RefSeq" id="XP_022465967.1">
    <property type="nucleotide sequence ID" value="XM_022609586.1"/>
</dbReference>
<feature type="region of interest" description="Disordered" evidence="1">
    <location>
        <begin position="70"/>
        <end position="123"/>
    </location>
</feature>
<dbReference type="GO" id="GO:0005546">
    <property type="term" value="F:phosphatidylinositol-4,5-bisphosphate binding"/>
    <property type="evidence" value="ECO:0007669"/>
    <property type="project" value="EnsemblFungi"/>
</dbReference>
<reference evidence="3 4" key="1">
    <citation type="journal article" date="2011" name="Proc. Natl. Acad. Sci. U.S.A.">
        <title>Evolutionary erosion of yeast sex chromosomes by mating-type switching accidents.</title>
        <authorList>
            <person name="Gordon J.L."/>
            <person name="Armisen D."/>
            <person name="Proux-Wera E."/>
            <person name="Oheigeartaigh S.S."/>
            <person name="Byrne K.P."/>
            <person name="Wolfe K.H."/>
        </authorList>
    </citation>
    <scope>NUCLEOTIDE SEQUENCE [LARGE SCALE GENOMIC DNA]</scope>
    <source>
        <strain evidence="4">ATCC MYA-139 / BCRC 22969 / CBS 8797 / CCRC 22969 / KCTC 17520 / NBRC 10181 / NCYC 3082</strain>
    </source>
</reference>
<dbReference type="STRING" id="1071383.J7S1Y2"/>
<feature type="compositionally biased region" description="Polar residues" evidence="1">
    <location>
        <begin position="82"/>
        <end position="97"/>
    </location>
</feature>
<proteinExistence type="predicted"/>
<dbReference type="GeneID" id="34527454"/>
<gene>
    <name evidence="3" type="primary">KNAG0H03070</name>
    <name evidence="3" type="ordered locus">KNAG_0H03070</name>
</gene>
<dbReference type="InterPro" id="IPR021106">
    <property type="entry name" value="Ste5_Fus3-bd_dom"/>
</dbReference>
<organism evidence="3 4">
    <name type="scientific">Huiozyma naganishii (strain ATCC MYA-139 / BCRC 22969 / CBS 8797 / KCTC 17520 / NBRC 10181 / NCYC 3082 / Yp74L-3)</name>
    <name type="common">Yeast</name>
    <name type="synonym">Kazachstania naganishii</name>
    <dbReference type="NCBI Taxonomy" id="1071383"/>
    <lineage>
        <taxon>Eukaryota</taxon>
        <taxon>Fungi</taxon>
        <taxon>Dikarya</taxon>
        <taxon>Ascomycota</taxon>
        <taxon>Saccharomycotina</taxon>
        <taxon>Saccharomycetes</taxon>
        <taxon>Saccharomycetales</taxon>
        <taxon>Saccharomycetaceae</taxon>
        <taxon>Huiozyma</taxon>
    </lineage>
</organism>
<protein>
    <recommendedName>
        <fullName evidence="2">Protein Ste5 Fus3-binding domain-containing protein</fullName>
    </recommendedName>
</protein>
<dbReference type="OMA" id="SHQECLI"/>
<sequence length="947" mass="106189">MIPHTPDEANSFHLNSSRENSSISLLHTPEPQSRNSSLGSQLNIESQQRSSPSSVAKKWTEKLVKFQKNSSKKIRWSPPSTPSSYTRNLLSTSNSPDINGAKHETTPNSIKSSEHVKYPSRTTSLPRPVSYLYLKGKNTSSTPDEKSDTNLTPLVTAKSTSSKFSPLFSSEDLSTPTHQRPRYEWSNKTKKSFINECCALCDEPISSKSNGERIIELECRHICHQECLAVSLNDMNNEKASGMQTLFPNCLKCFHEKNITRQCIPKNDDFKDEIISSLLINRGGMGGSSPSTPNFSNSLESPLTARFPPILTPVHPLNSNMSLQNTPVMLNETEPLSFLLSRPPAGRKPFAESRMSSRDTLRGLSIAKRVSNNHFVELKRKSVVLPLSYSNDLRSIATQDSDIVSTDVRSNESGHITLLPILRSYFTELLLDNFKEQLVDWKLDDEFGPLRVVDNLMFSFGNESYEKCWCYLFQNALVVATIDENENSKEGQNFEKNESLGFDTKFTTMHKFKLSSESINVGTISSSVLKCELLEAETKIPQAIHLTEALNSNNSTIIQKWISALLDQDILFNEQNITSTLPLPPILKNINSNDNGTDTFTGFVNPNRAIELCGYKGSTGSVILRRGFNIPKSASGQSTIGTIQTMMTTASSILSLKRERADELILVIQLDFDKLKEKSGGIGGVSDYTTIFNTFKALSLKYARLPFCVLNSAGYILKIGQVKQEFSNLKCVEEWIDLKPTSKFDPKELKNILHPEGIQKHIQLVIVSNSSMEEGMSSLLMDYRSFSAPKRRHADEIKIKVGYLNVDYSDKIDELLEINSWEFMLEALCYNFSLNFDEDDDGVDTLADDAKSEEILDFRISSQHFENPNPSASELPLTENLTEEFELSVGPSRNDEYLTTLPLDIGLENKQLEVDKLLPINDSIQSATKKLNRLSVVPQTNHAYNYL</sequence>
<dbReference type="Gene3D" id="3.40.50.11070">
    <property type="entry name" value="Protein Ste5, Fus3-binding domain"/>
    <property type="match status" value="1"/>
</dbReference>
<dbReference type="GO" id="GO:0070867">
    <property type="term" value="C:mating projection tip membrane"/>
    <property type="evidence" value="ECO:0007669"/>
    <property type="project" value="EnsemblFungi"/>
</dbReference>
<dbReference type="GO" id="GO:0031681">
    <property type="term" value="F:G-protein beta-subunit binding"/>
    <property type="evidence" value="ECO:0007669"/>
    <property type="project" value="EnsemblFungi"/>
</dbReference>
<dbReference type="GO" id="GO:0001403">
    <property type="term" value="P:invasive growth in response to glucose limitation"/>
    <property type="evidence" value="ECO:0007669"/>
    <property type="project" value="EnsemblFungi"/>
</dbReference>
<dbReference type="EMBL" id="HE978321">
    <property type="protein sequence ID" value="CCK71722.1"/>
    <property type="molecule type" value="Genomic_DNA"/>
</dbReference>
<dbReference type="Pfam" id="PF12194">
    <property type="entry name" value="Ste5_C"/>
    <property type="match status" value="1"/>
</dbReference>
<dbReference type="AlphaFoldDB" id="J7S1Y2"/>
<dbReference type="GO" id="GO:0005737">
    <property type="term" value="C:cytoplasm"/>
    <property type="evidence" value="ECO:0007669"/>
    <property type="project" value="EnsemblFungi"/>
</dbReference>
<feature type="region of interest" description="Disordered" evidence="1">
    <location>
        <begin position="1"/>
        <end position="57"/>
    </location>
</feature>
<feature type="compositionally biased region" description="Polar residues" evidence="1">
    <location>
        <begin position="12"/>
        <end position="54"/>
    </location>
</feature>
<dbReference type="GO" id="GO:0005634">
    <property type="term" value="C:nucleus"/>
    <property type="evidence" value="ECO:0007669"/>
    <property type="project" value="EnsemblFungi"/>
</dbReference>
<accession>J7S1Y2</accession>
<feature type="domain" description="Protein Ste5 Fus3-binding" evidence="2">
    <location>
        <begin position="648"/>
        <end position="844"/>
    </location>
</feature>
<dbReference type="GO" id="GO:0005078">
    <property type="term" value="F:MAP-kinase scaffold activity"/>
    <property type="evidence" value="ECO:0007669"/>
    <property type="project" value="EnsemblFungi"/>
</dbReference>
<keyword evidence="4" id="KW-1185">Reference proteome</keyword>
<dbReference type="KEGG" id="kng:KNAG_0H03070"/>
<reference evidence="4" key="2">
    <citation type="submission" date="2012-08" db="EMBL/GenBank/DDBJ databases">
        <title>Genome sequence of Kazachstania naganishii.</title>
        <authorList>
            <person name="Gordon J.L."/>
            <person name="Armisen D."/>
            <person name="Proux-Wera E."/>
            <person name="OhEigeartaigh S.S."/>
            <person name="Byrne K.P."/>
            <person name="Wolfe K.H."/>
        </authorList>
    </citation>
    <scope>NUCLEOTIDE SEQUENCE [LARGE SCALE GENOMIC DNA]</scope>
    <source>
        <strain evidence="4">ATCC MYA-139 / BCRC 22969 / CBS 8797 / CCRC 22969 / KCTC 17520 / NBRC 10181 / NCYC 3082</strain>
    </source>
</reference>
<dbReference type="HOGENOM" id="CLU_013813_0_0_1"/>
<evidence type="ECO:0000313" key="4">
    <source>
        <dbReference type="Proteomes" id="UP000006310"/>
    </source>
</evidence>
<evidence type="ECO:0000256" key="1">
    <source>
        <dbReference type="SAM" id="MobiDB-lite"/>
    </source>
</evidence>
<name>J7S1Y2_HUIN7</name>
<dbReference type="GO" id="GO:0000750">
    <property type="term" value="P:pheromone-dependent signal transduction involved in conjugation with cellular fusion"/>
    <property type="evidence" value="ECO:0007669"/>
    <property type="project" value="EnsemblFungi"/>
</dbReference>
<evidence type="ECO:0000259" key="2">
    <source>
        <dbReference type="Pfam" id="PF12194"/>
    </source>
</evidence>
<dbReference type="Proteomes" id="UP000006310">
    <property type="component" value="Chromosome 8"/>
</dbReference>
<evidence type="ECO:0000313" key="3">
    <source>
        <dbReference type="EMBL" id="CCK71722.1"/>
    </source>
</evidence>